<dbReference type="PANTHER" id="PTHR36178:SF1">
    <property type="entry name" value="SODIUM_GLUTAMATE SYMPORTER"/>
    <property type="match status" value="1"/>
</dbReference>
<name>A0ABZ3IFY9_9FIRM</name>
<organism evidence="3 4">
    <name type="scientific">Sporomusa silvacetica DSM 10669</name>
    <dbReference type="NCBI Taxonomy" id="1123289"/>
    <lineage>
        <taxon>Bacteria</taxon>
        <taxon>Bacillati</taxon>
        <taxon>Bacillota</taxon>
        <taxon>Negativicutes</taxon>
        <taxon>Selenomonadales</taxon>
        <taxon>Sporomusaceae</taxon>
        <taxon>Sporomusa</taxon>
    </lineage>
</organism>
<keyword evidence="1" id="KW-0915">Sodium</keyword>
<evidence type="ECO:0000313" key="4">
    <source>
        <dbReference type="Proteomes" id="UP000216752"/>
    </source>
</evidence>
<sequence>MESTIVKGLLILKLNMIQTVALALVVYFLGSFIRHRIPIFMRLSIPAPVIGGLIFAGLSTFLRTQGILGFELDGSMQTALMIMFFCTIGMGASVTLLKKGGMPLIIFFLLAVVLAVLQNVLGIALAKATGIDPLFGIISGAVTLMGGLGTGGAFGPLFEEWGVQGATAAAVACATFGMVAGSLMGGPFGEALIKKYKLSTPLQDGIAVDGVEVEEEQETGISGDNLIKTLGFILAAMGLGSILSFYLTKAGITLPGYIGAMIMAAVIRNFGDLTKSYEINGNALEIISDISLAVYLTMAINGLKLWELINLALPLLVILLGQIILMALFCWLAVYFIMGRTYDAVHLSVGMVGFGMGATPNALVNMAALTEKYGPSPRALMIVSLVGAFLIDFANALIITGMAGMFR</sequence>
<reference evidence="3" key="1">
    <citation type="submission" date="2024-05" db="EMBL/GenBank/DDBJ databases">
        <title>Isolation and characterization of Sporomusa carbonis sp. nov., a carboxydotrophic hydrogenogen in the genus of Sporomusa isolated from a charcoal burning pile.</title>
        <authorList>
            <person name="Boeer T."/>
            <person name="Rosenbaum F."/>
            <person name="Eysell L."/>
            <person name="Mueller V."/>
            <person name="Daniel R."/>
            <person name="Poehlein A."/>
        </authorList>
    </citation>
    <scope>NUCLEOTIDE SEQUENCE [LARGE SCALE GENOMIC DNA]</scope>
    <source>
        <strain evidence="3">DSM 10669</strain>
    </source>
</reference>
<keyword evidence="1" id="KW-0812">Transmembrane</keyword>
<dbReference type="HAMAP" id="MF_02062">
    <property type="entry name" value="GltS"/>
    <property type="match status" value="1"/>
</dbReference>
<protein>
    <recommendedName>
        <fullName evidence="1 2">Sodium/glutamate symporter</fullName>
    </recommendedName>
</protein>
<accession>A0ABZ3IFY9</accession>
<dbReference type="EMBL" id="CP155573">
    <property type="protein sequence ID" value="XFO64599.1"/>
    <property type="molecule type" value="Genomic_DNA"/>
</dbReference>
<feature type="transmembrane region" description="Helical" evidence="1">
    <location>
        <begin position="133"/>
        <end position="154"/>
    </location>
</feature>
<feature type="transmembrane region" description="Helical" evidence="1">
    <location>
        <begin position="254"/>
        <end position="271"/>
    </location>
</feature>
<dbReference type="PANTHER" id="PTHR36178">
    <property type="entry name" value="SLR0625 PROTEIN"/>
    <property type="match status" value="1"/>
</dbReference>
<feature type="transmembrane region" description="Helical" evidence="1">
    <location>
        <begin position="315"/>
        <end position="337"/>
    </location>
</feature>
<feature type="transmembrane region" description="Helical" evidence="1">
    <location>
        <begin position="12"/>
        <end position="33"/>
    </location>
</feature>
<keyword evidence="4" id="KW-1185">Reference proteome</keyword>
<evidence type="ECO:0000256" key="2">
    <source>
        <dbReference type="NCBIfam" id="TIGR00210"/>
    </source>
</evidence>
<feature type="transmembrane region" description="Helical" evidence="1">
    <location>
        <begin position="380"/>
        <end position="406"/>
    </location>
</feature>
<feature type="transmembrane region" description="Helical" evidence="1">
    <location>
        <begin position="166"/>
        <end position="188"/>
    </location>
</feature>
<keyword evidence="1" id="KW-0739">Sodium transport</keyword>
<keyword evidence="1" id="KW-1003">Cell membrane</keyword>
<keyword evidence="1" id="KW-0769">Symport</keyword>
<comment type="similarity">
    <text evidence="1">Belongs to the glutamate:Na(+) symporter (ESS) (TC 2.A.27) family.</text>
</comment>
<feature type="transmembrane region" description="Helical" evidence="1">
    <location>
        <begin position="344"/>
        <end position="368"/>
    </location>
</feature>
<dbReference type="NCBIfam" id="TIGR00210">
    <property type="entry name" value="gltS"/>
    <property type="match status" value="1"/>
</dbReference>
<keyword evidence="1" id="KW-0406">Ion transport</keyword>
<feature type="transmembrane region" description="Helical" evidence="1">
    <location>
        <begin position="103"/>
        <end position="126"/>
    </location>
</feature>
<feature type="transmembrane region" description="Helical" evidence="1">
    <location>
        <begin position="283"/>
        <end position="303"/>
    </location>
</feature>
<feature type="transmembrane region" description="Helical" evidence="1">
    <location>
        <begin position="79"/>
        <end position="97"/>
    </location>
</feature>
<gene>
    <name evidence="3" type="primary">gltS_1</name>
    <name evidence="3" type="ORF">SPSIL_007010</name>
</gene>
<keyword evidence="1" id="KW-1133">Transmembrane helix</keyword>
<keyword evidence="1" id="KW-0472">Membrane</keyword>
<comment type="function">
    <text evidence="1">Catalyzes the sodium-dependent transport of glutamate.</text>
</comment>
<proteinExistence type="inferred from homology"/>
<dbReference type="Pfam" id="PF03616">
    <property type="entry name" value="Glt_symporter"/>
    <property type="match status" value="1"/>
</dbReference>
<feature type="transmembrane region" description="Helical" evidence="1">
    <location>
        <begin position="230"/>
        <end position="248"/>
    </location>
</feature>
<keyword evidence="1" id="KW-0813">Transport</keyword>
<dbReference type="InterPro" id="IPR004445">
    <property type="entry name" value="GltS"/>
</dbReference>
<feature type="transmembrane region" description="Helical" evidence="1">
    <location>
        <begin position="39"/>
        <end position="58"/>
    </location>
</feature>
<comment type="subcellular location">
    <subcellularLocation>
        <location evidence="1">Cell membrane</location>
        <topology evidence="1">Multi-pass membrane protein</topology>
    </subcellularLocation>
</comment>
<keyword evidence="1" id="KW-0029">Amino-acid transport</keyword>
<evidence type="ECO:0000313" key="3">
    <source>
        <dbReference type="EMBL" id="XFO64599.1"/>
    </source>
</evidence>
<dbReference type="RefSeq" id="WP_094606034.1">
    <property type="nucleotide sequence ID" value="NZ_CP155573.1"/>
</dbReference>
<evidence type="ECO:0000256" key="1">
    <source>
        <dbReference type="HAMAP-Rule" id="MF_02062"/>
    </source>
</evidence>
<dbReference type="Proteomes" id="UP000216752">
    <property type="component" value="Chromosome"/>
</dbReference>